<proteinExistence type="predicted"/>
<gene>
    <name evidence="1" type="ORF">BpHYR1_005306</name>
</gene>
<dbReference type="Proteomes" id="UP000276133">
    <property type="component" value="Unassembled WGS sequence"/>
</dbReference>
<dbReference type="EMBL" id="REGN01003463">
    <property type="protein sequence ID" value="RNA22410.1"/>
    <property type="molecule type" value="Genomic_DNA"/>
</dbReference>
<sequence length="100" mass="11490">MGFTFSTLTCWKEFKKKNFKLLGFLFYRLIFQFRGFPLGGLKTECMAEELLSSLVHVLTDRFGGSFLVQVVVAYFVRIMDADYPSELCPKESVQLIALCL</sequence>
<accession>A0A3M7RFW7</accession>
<evidence type="ECO:0000313" key="1">
    <source>
        <dbReference type="EMBL" id="RNA22410.1"/>
    </source>
</evidence>
<protein>
    <submittedName>
        <fullName evidence="1">Uncharacterized protein</fullName>
    </submittedName>
</protein>
<evidence type="ECO:0000313" key="2">
    <source>
        <dbReference type="Proteomes" id="UP000276133"/>
    </source>
</evidence>
<feature type="non-terminal residue" evidence="1">
    <location>
        <position position="100"/>
    </location>
</feature>
<organism evidence="1 2">
    <name type="scientific">Brachionus plicatilis</name>
    <name type="common">Marine rotifer</name>
    <name type="synonym">Brachionus muelleri</name>
    <dbReference type="NCBI Taxonomy" id="10195"/>
    <lineage>
        <taxon>Eukaryota</taxon>
        <taxon>Metazoa</taxon>
        <taxon>Spiralia</taxon>
        <taxon>Gnathifera</taxon>
        <taxon>Rotifera</taxon>
        <taxon>Eurotatoria</taxon>
        <taxon>Monogononta</taxon>
        <taxon>Pseudotrocha</taxon>
        <taxon>Ploima</taxon>
        <taxon>Brachionidae</taxon>
        <taxon>Brachionus</taxon>
    </lineage>
</organism>
<dbReference type="AlphaFoldDB" id="A0A3M7RFW7"/>
<reference evidence="1 2" key="1">
    <citation type="journal article" date="2018" name="Sci. Rep.">
        <title>Genomic signatures of local adaptation to the degree of environmental predictability in rotifers.</title>
        <authorList>
            <person name="Franch-Gras L."/>
            <person name="Hahn C."/>
            <person name="Garcia-Roger E.M."/>
            <person name="Carmona M.J."/>
            <person name="Serra M."/>
            <person name="Gomez A."/>
        </authorList>
    </citation>
    <scope>NUCLEOTIDE SEQUENCE [LARGE SCALE GENOMIC DNA]</scope>
    <source>
        <strain evidence="1">HYR1</strain>
    </source>
</reference>
<keyword evidence="2" id="KW-1185">Reference proteome</keyword>
<comment type="caution">
    <text evidence="1">The sequence shown here is derived from an EMBL/GenBank/DDBJ whole genome shotgun (WGS) entry which is preliminary data.</text>
</comment>
<name>A0A3M7RFW7_BRAPC</name>